<name>A0A915KB53_ROMCU</name>
<dbReference type="WBParaSite" id="nRc.2.0.1.t35590-RA">
    <property type="protein sequence ID" value="nRc.2.0.1.t35590-RA"/>
    <property type="gene ID" value="nRc.2.0.1.g35590"/>
</dbReference>
<proteinExistence type="predicted"/>
<evidence type="ECO:0000313" key="3">
    <source>
        <dbReference type="WBParaSite" id="nRc.2.0.1.t35590-RA"/>
    </source>
</evidence>
<organism evidence="2 3">
    <name type="scientific">Romanomermis culicivorax</name>
    <name type="common">Nematode worm</name>
    <dbReference type="NCBI Taxonomy" id="13658"/>
    <lineage>
        <taxon>Eukaryota</taxon>
        <taxon>Metazoa</taxon>
        <taxon>Ecdysozoa</taxon>
        <taxon>Nematoda</taxon>
        <taxon>Enoplea</taxon>
        <taxon>Dorylaimia</taxon>
        <taxon>Mermithida</taxon>
        <taxon>Mermithoidea</taxon>
        <taxon>Mermithidae</taxon>
        <taxon>Romanomermis</taxon>
    </lineage>
</organism>
<dbReference type="Proteomes" id="UP000887565">
    <property type="component" value="Unplaced"/>
</dbReference>
<keyword evidence="2" id="KW-1185">Reference proteome</keyword>
<sequence length="71" mass="7827">MKKPKSTSDDSTTKLKQRSKIGPVATTRTCNGIEPCVDMETATQHFKRCCDTSGIPTSCSPLCKYNVTRNE</sequence>
<accession>A0A915KB53</accession>
<feature type="compositionally biased region" description="Basic and acidic residues" evidence="1">
    <location>
        <begin position="1"/>
        <end position="13"/>
    </location>
</feature>
<feature type="region of interest" description="Disordered" evidence="1">
    <location>
        <begin position="1"/>
        <end position="20"/>
    </location>
</feature>
<evidence type="ECO:0000313" key="2">
    <source>
        <dbReference type="Proteomes" id="UP000887565"/>
    </source>
</evidence>
<dbReference type="AlphaFoldDB" id="A0A915KB53"/>
<protein>
    <submittedName>
        <fullName evidence="3">Uncharacterized protein</fullName>
    </submittedName>
</protein>
<evidence type="ECO:0000256" key="1">
    <source>
        <dbReference type="SAM" id="MobiDB-lite"/>
    </source>
</evidence>
<reference evidence="3" key="1">
    <citation type="submission" date="2022-11" db="UniProtKB">
        <authorList>
            <consortium name="WormBaseParasite"/>
        </authorList>
    </citation>
    <scope>IDENTIFICATION</scope>
</reference>